<dbReference type="AlphaFoldDB" id="A0A0W0YVD1"/>
<evidence type="ECO:0000256" key="2">
    <source>
        <dbReference type="SAM" id="MobiDB-lite"/>
    </source>
</evidence>
<feature type="transmembrane region" description="Helical" evidence="3">
    <location>
        <begin position="390"/>
        <end position="417"/>
    </location>
</feature>
<keyword evidence="3" id="KW-0472">Membrane</keyword>
<comment type="caution">
    <text evidence="5">The sequence shown here is derived from an EMBL/GenBank/DDBJ whole genome shotgun (WGS) entry which is preliminary data.</text>
</comment>
<evidence type="ECO:0000256" key="3">
    <source>
        <dbReference type="SAM" id="Phobius"/>
    </source>
</evidence>
<gene>
    <name evidence="5" type="ORF">Lsha_1540</name>
</gene>
<keyword evidence="3" id="KW-0812">Transmembrane</keyword>
<evidence type="ECO:0000259" key="4">
    <source>
        <dbReference type="Pfam" id="PF18654"/>
    </source>
</evidence>
<feature type="coiled-coil region" evidence="1">
    <location>
        <begin position="296"/>
        <end position="350"/>
    </location>
</feature>
<feature type="domain" description="LegC3 N-terminal Legionellaceae" evidence="4">
    <location>
        <begin position="1"/>
        <end position="288"/>
    </location>
</feature>
<protein>
    <submittedName>
        <fullName evidence="5">Tpr</fullName>
    </submittedName>
</protein>
<evidence type="ECO:0000313" key="6">
    <source>
        <dbReference type="Proteomes" id="UP000054600"/>
    </source>
</evidence>
<dbReference type="InterPro" id="IPR041357">
    <property type="entry name" value="LegC3_N_Legionellaceae"/>
</dbReference>
<sequence length="552" mass="61778">MRLAKFDIQHELKSQFNAILSSASFADLKTLVLDKTAISSVQKQIESLLSQAEKQDEADAVAALEKAAYDRQVKEDAAEKERDISARHADALTQSRLIREYEAIKQERSGLERELFVNELLVQSPGPTQTVVHQHPLSTPVVGTNLHTHINSFEIKRQLEERIAALSNRMVDIDLELKKLEQWNKDREKRREKRESRLQARLEYAQKGTGIAATLASDNQSRLLADIKTKKQEIQKNCTSLIAEAEQLNYSVFLNQLEIYLSHSNTRSAQENEALRNLLKLIRQNLIHDKEVISLKARLNRTIADLEQNQRSLQLTRQRLASLIQANPDLISENEQLTRDNNELSALQEEHVETRNSLFYKTLIFAGLTLASAIPLFLLLAGVIASTAVVSALIIVPPILLLAAGIGLSVATLVYAVKGWINGYSISTNEETINTNSARMVDNSNEIDTINNRTIPDFERAIARLKSNQEQLAGELRQTELRAADSFKQAQGVELPVYSGSSLFTGPVEWLNNPKNGPAKEISLPSAPLSDILDPESSPKDILKSSEPYVRM</sequence>
<dbReference type="Pfam" id="PF18654">
    <property type="entry name" value="LegC3_N"/>
    <property type="match status" value="1"/>
</dbReference>
<organism evidence="5 6">
    <name type="scientific">Legionella shakespearei DSM 23087</name>
    <dbReference type="NCBI Taxonomy" id="1122169"/>
    <lineage>
        <taxon>Bacteria</taxon>
        <taxon>Pseudomonadati</taxon>
        <taxon>Pseudomonadota</taxon>
        <taxon>Gammaproteobacteria</taxon>
        <taxon>Legionellales</taxon>
        <taxon>Legionellaceae</taxon>
        <taxon>Legionella</taxon>
    </lineage>
</organism>
<keyword evidence="1" id="KW-0175">Coiled coil</keyword>
<feature type="transmembrane region" description="Helical" evidence="3">
    <location>
        <begin position="363"/>
        <end position="384"/>
    </location>
</feature>
<accession>A0A0W0YVD1</accession>
<keyword evidence="6" id="KW-1185">Reference proteome</keyword>
<reference evidence="5 6" key="1">
    <citation type="submission" date="2015-11" db="EMBL/GenBank/DDBJ databases">
        <title>Genomic analysis of 38 Legionella species identifies large and diverse effector repertoires.</title>
        <authorList>
            <person name="Burstein D."/>
            <person name="Amaro F."/>
            <person name="Zusman T."/>
            <person name="Lifshitz Z."/>
            <person name="Cohen O."/>
            <person name="Gilbert J.A."/>
            <person name="Pupko T."/>
            <person name="Shuman H.A."/>
            <person name="Segal G."/>
        </authorList>
    </citation>
    <scope>NUCLEOTIDE SEQUENCE [LARGE SCALE GENOMIC DNA]</scope>
    <source>
        <strain evidence="5 6">ATCC 49655</strain>
    </source>
</reference>
<dbReference type="STRING" id="1122169.Lsha_1540"/>
<dbReference type="RefSeq" id="WP_018577266.1">
    <property type="nucleotide sequence ID" value="NZ_KB892398.1"/>
</dbReference>
<feature type="region of interest" description="Disordered" evidence="2">
    <location>
        <begin position="526"/>
        <end position="552"/>
    </location>
</feature>
<evidence type="ECO:0000256" key="1">
    <source>
        <dbReference type="SAM" id="Coils"/>
    </source>
</evidence>
<evidence type="ECO:0000313" key="5">
    <source>
        <dbReference type="EMBL" id="KTD60823.1"/>
    </source>
</evidence>
<keyword evidence="3" id="KW-1133">Transmembrane helix</keyword>
<dbReference type="EMBL" id="LNYW01000043">
    <property type="protein sequence ID" value="KTD60823.1"/>
    <property type="molecule type" value="Genomic_DNA"/>
</dbReference>
<dbReference type="Proteomes" id="UP000054600">
    <property type="component" value="Unassembled WGS sequence"/>
</dbReference>
<dbReference type="eggNOG" id="COG1196">
    <property type="taxonomic scope" value="Bacteria"/>
</dbReference>
<name>A0A0W0YVD1_9GAMM</name>
<dbReference type="PATRIC" id="fig|1122169.6.peg.1772"/>
<proteinExistence type="predicted"/>